<name>A0ACB7VNG1_DIOAL</name>
<sequence>MIQRENKRSASDHRPERERKRERERDCALVGWEMGAKRGGGEEERANESSMMPSLLFTTMCLIGLPVEVQVTDGSIFSGVFHTARLELGYGVVLKKARKIVRGSSETNLPLGAFVDTLVILSSDLVQVVVKDFVLPAEGIVSGVNRNEVETAREVLESGVCNEGLEQNFGKMVIRNNATLRQARKDMFQVVLDSSEHDHELPVMVHMEQCSTKVDACISQATSSSENHVEISSKVPNESGSFIPGSGPSKREGSENNSLAVTNSPSPDCHNSTATSPSVSSVDSKLSLFPGQLASSNLPATTTNLVGYESVKEFKLNPEAKVFTPSFANARPAPTERPTLANACYSEIPSAVPMAGTQPGAELNSFMNTPSMLTKFIQYNNLVAGPSNLGQYSGHIAANIRQPPVRFGNQYHPLQSGPTYVHPNSQTVMVSRLGQLAYVSPISRDVVQGTLALPQGLPHPLLTPYQAHVPKFQGTSAQPLPLCVTPSPPLITSVNQPFLVPNQTHFSHPFPNVRSIPLPGANGIFVSKFH</sequence>
<dbReference type="EMBL" id="CM037018">
    <property type="protein sequence ID" value="KAH7675616.1"/>
    <property type="molecule type" value="Genomic_DNA"/>
</dbReference>
<comment type="caution">
    <text evidence="1">The sequence shown here is derived from an EMBL/GenBank/DDBJ whole genome shotgun (WGS) entry which is preliminary data.</text>
</comment>
<accession>A0ACB7VNG1</accession>
<evidence type="ECO:0000313" key="2">
    <source>
        <dbReference type="Proteomes" id="UP000827976"/>
    </source>
</evidence>
<protein>
    <submittedName>
        <fullName evidence="1">Ataxin-2 C-terminal protein</fullName>
    </submittedName>
</protein>
<gene>
    <name evidence="1" type="ORF">IHE45_08G147100</name>
</gene>
<reference evidence="2" key="1">
    <citation type="journal article" date="2022" name="Nat. Commun.">
        <title>Chromosome evolution and the genetic basis of agronomically important traits in greater yam.</title>
        <authorList>
            <person name="Bredeson J.V."/>
            <person name="Lyons J.B."/>
            <person name="Oniyinde I.O."/>
            <person name="Okereke N.R."/>
            <person name="Kolade O."/>
            <person name="Nnabue I."/>
            <person name="Nwadili C.O."/>
            <person name="Hribova E."/>
            <person name="Parker M."/>
            <person name="Nwogha J."/>
            <person name="Shu S."/>
            <person name="Carlson J."/>
            <person name="Kariba R."/>
            <person name="Muthemba S."/>
            <person name="Knop K."/>
            <person name="Barton G.J."/>
            <person name="Sherwood A.V."/>
            <person name="Lopez-Montes A."/>
            <person name="Asiedu R."/>
            <person name="Jamnadass R."/>
            <person name="Muchugi A."/>
            <person name="Goodstein D."/>
            <person name="Egesi C.N."/>
            <person name="Featherston J."/>
            <person name="Asfaw A."/>
            <person name="Simpson G.G."/>
            <person name="Dolezel J."/>
            <person name="Hendre P.S."/>
            <person name="Van Deynze A."/>
            <person name="Kumar P.L."/>
            <person name="Obidiegwu J.E."/>
            <person name="Bhattacharjee R."/>
            <person name="Rokhsar D.S."/>
        </authorList>
    </citation>
    <scope>NUCLEOTIDE SEQUENCE [LARGE SCALE GENOMIC DNA]</scope>
    <source>
        <strain evidence="2">cv. TDa95/00328</strain>
    </source>
</reference>
<proteinExistence type="predicted"/>
<dbReference type="Proteomes" id="UP000827976">
    <property type="component" value="Chromosome 8"/>
</dbReference>
<keyword evidence="2" id="KW-1185">Reference proteome</keyword>
<organism evidence="1 2">
    <name type="scientific">Dioscorea alata</name>
    <name type="common">Purple yam</name>
    <dbReference type="NCBI Taxonomy" id="55571"/>
    <lineage>
        <taxon>Eukaryota</taxon>
        <taxon>Viridiplantae</taxon>
        <taxon>Streptophyta</taxon>
        <taxon>Embryophyta</taxon>
        <taxon>Tracheophyta</taxon>
        <taxon>Spermatophyta</taxon>
        <taxon>Magnoliopsida</taxon>
        <taxon>Liliopsida</taxon>
        <taxon>Dioscoreales</taxon>
        <taxon>Dioscoreaceae</taxon>
        <taxon>Dioscorea</taxon>
    </lineage>
</organism>
<evidence type="ECO:0000313" key="1">
    <source>
        <dbReference type="EMBL" id="KAH7675616.1"/>
    </source>
</evidence>